<dbReference type="AlphaFoldDB" id="X1NFG2"/>
<comment type="caution">
    <text evidence="1">The sequence shown here is derived from an EMBL/GenBank/DDBJ whole genome shotgun (WGS) entry which is preliminary data.</text>
</comment>
<proteinExistence type="predicted"/>
<feature type="non-terminal residue" evidence="1">
    <location>
        <position position="1"/>
    </location>
</feature>
<evidence type="ECO:0000313" key="1">
    <source>
        <dbReference type="EMBL" id="GAI42343.1"/>
    </source>
</evidence>
<protein>
    <submittedName>
        <fullName evidence="1">Uncharacterized protein</fullName>
    </submittedName>
</protein>
<reference evidence="1" key="1">
    <citation type="journal article" date="2014" name="Front. Microbiol.">
        <title>High frequency of phylogenetically diverse reductive dehalogenase-homologous genes in deep subseafloor sedimentary metagenomes.</title>
        <authorList>
            <person name="Kawai M."/>
            <person name="Futagami T."/>
            <person name="Toyoda A."/>
            <person name="Takaki Y."/>
            <person name="Nishi S."/>
            <person name="Hori S."/>
            <person name="Arai W."/>
            <person name="Tsubouchi T."/>
            <person name="Morono Y."/>
            <person name="Uchiyama I."/>
            <person name="Ito T."/>
            <person name="Fujiyama A."/>
            <person name="Inagaki F."/>
            <person name="Takami H."/>
        </authorList>
    </citation>
    <scope>NUCLEOTIDE SEQUENCE</scope>
    <source>
        <strain evidence="1">Expedition CK06-06</strain>
    </source>
</reference>
<name>X1NFG2_9ZZZZ</name>
<accession>X1NFG2</accession>
<sequence length="34" mass="3826">FYSGIFESQVFFCALSAEDIYGQDEDASRKDGDD</sequence>
<organism evidence="1">
    <name type="scientific">marine sediment metagenome</name>
    <dbReference type="NCBI Taxonomy" id="412755"/>
    <lineage>
        <taxon>unclassified sequences</taxon>
        <taxon>metagenomes</taxon>
        <taxon>ecological metagenomes</taxon>
    </lineage>
</organism>
<dbReference type="EMBL" id="BARV01033172">
    <property type="protein sequence ID" value="GAI42343.1"/>
    <property type="molecule type" value="Genomic_DNA"/>
</dbReference>
<gene>
    <name evidence="1" type="ORF">S06H3_52188</name>
</gene>